<gene>
    <name evidence="1" type="ORF">K444DRAFT_29671</name>
</gene>
<dbReference type="EMBL" id="KZ613846">
    <property type="protein sequence ID" value="PMD57539.1"/>
    <property type="molecule type" value="Genomic_DNA"/>
</dbReference>
<accession>A0A2J6T3G3</accession>
<organism evidence="1 2">
    <name type="scientific">Hyaloscypha bicolor E</name>
    <dbReference type="NCBI Taxonomy" id="1095630"/>
    <lineage>
        <taxon>Eukaryota</taxon>
        <taxon>Fungi</taxon>
        <taxon>Dikarya</taxon>
        <taxon>Ascomycota</taxon>
        <taxon>Pezizomycotina</taxon>
        <taxon>Leotiomycetes</taxon>
        <taxon>Helotiales</taxon>
        <taxon>Hyaloscyphaceae</taxon>
        <taxon>Hyaloscypha</taxon>
        <taxon>Hyaloscypha bicolor</taxon>
    </lineage>
</organism>
<evidence type="ECO:0000313" key="1">
    <source>
        <dbReference type="EMBL" id="PMD57539.1"/>
    </source>
</evidence>
<sequence>MRERRREEDLRIGIFVEDGMRGVIHVGVNRQITHLLVDHGLHAKLPFLASFIRMNNILGSRSRKPRNKGNGLRFRRIPVTPTNALEPDTVHHTLPMPLINKRMFSLTLKQPPPLKTSPTQYPNSRYGSLLRRRISVPSSLSICLTLPSVCLSHLVACTQLVSTTI</sequence>
<dbReference type="Proteomes" id="UP000235371">
    <property type="component" value="Unassembled WGS sequence"/>
</dbReference>
<proteinExistence type="predicted"/>
<protein>
    <submittedName>
        <fullName evidence="1">Uncharacterized protein</fullName>
    </submittedName>
</protein>
<reference evidence="1 2" key="1">
    <citation type="submission" date="2016-04" db="EMBL/GenBank/DDBJ databases">
        <title>A degradative enzymes factory behind the ericoid mycorrhizal symbiosis.</title>
        <authorList>
            <consortium name="DOE Joint Genome Institute"/>
            <person name="Martino E."/>
            <person name="Morin E."/>
            <person name="Grelet G."/>
            <person name="Kuo A."/>
            <person name="Kohler A."/>
            <person name="Daghino S."/>
            <person name="Barry K."/>
            <person name="Choi C."/>
            <person name="Cichocki N."/>
            <person name="Clum A."/>
            <person name="Copeland A."/>
            <person name="Hainaut M."/>
            <person name="Haridas S."/>
            <person name="Labutti K."/>
            <person name="Lindquist E."/>
            <person name="Lipzen A."/>
            <person name="Khouja H.-R."/>
            <person name="Murat C."/>
            <person name="Ohm R."/>
            <person name="Olson A."/>
            <person name="Spatafora J."/>
            <person name="Veneault-Fourrey C."/>
            <person name="Henrissat B."/>
            <person name="Grigoriev I."/>
            <person name="Martin F."/>
            <person name="Perotto S."/>
        </authorList>
    </citation>
    <scope>NUCLEOTIDE SEQUENCE [LARGE SCALE GENOMIC DNA]</scope>
    <source>
        <strain evidence="1 2">E</strain>
    </source>
</reference>
<keyword evidence="2" id="KW-1185">Reference proteome</keyword>
<dbReference type="AlphaFoldDB" id="A0A2J6T3G3"/>
<name>A0A2J6T3G3_9HELO</name>
<evidence type="ECO:0000313" key="2">
    <source>
        <dbReference type="Proteomes" id="UP000235371"/>
    </source>
</evidence>
<dbReference type="InParanoid" id="A0A2J6T3G3"/>
<dbReference type="GeneID" id="36579771"/>
<dbReference type="RefSeq" id="XP_024734443.1">
    <property type="nucleotide sequence ID" value="XM_024871689.1"/>
</dbReference>